<dbReference type="GO" id="GO:0005886">
    <property type="term" value="C:plasma membrane"/>
    <property type="evidence" value="ECO:0007669"/>
    <property type="project" value="TreeGrafter"/>
</dbReference>
<dbReference type="Pfam" id="PF00990">
    <property type="entry name" value="GGDEF"/>
    <property type="match status" value="1"/>
</dbReference>
<dbReference type="Gene3D" id="2.60.120.10">
    <property type="entry name" value="Jelly Rolls"/>
    <property type="match status" value="1"/>
</dbReference>
<evidence type="ECO:0000259" key="5">
    <source>
        <dbReference type="PROSITE" id="PS50042"/>
    </source>
</evidence>
<evidence type="ECO:0000256" key="3">
    <source>
        <dbReference type="ARBA" id="ARBA00034247"/>
    </source>
</evidence>
<dbReference type="SUPFAM" id="SSF51206">
    <property type="entry name" value="cAMP-binding domain-like"/>
    <property type="match status" value="1"/>
</dbReference>
<dbReference type="Pfam" id="PF00027">
    <property type="entry name" value="cNMP_binding"/>
    <property type="match status" value="1"/>
</dbReference>
<evidence type="ECO:0000313" key="7">
    <source>
        <dbReference type="EMBL" id="SHE72037.1"/>
    </source>
</evidence>
<dbReference type="InterPro" id="IPR000595">
    <property type="entry name" value="cNMP-bd_dom"/>
</dbReference>
<feature type="coiled-coil region" evidence="4">
    <location>
        <begin position="126"/>
        <end position="153"/>
    </location>
</feature>
<dbReference type="STRING" id="213588.SAMN02745204_01011"/>
<dbReference type="GO" id="GO:0005737">
    <property type="term" value="C:cytoplasm"/>
    <property type="evidence" value="ECO:0007669"/>
    <property type="project" value="UniProtKB-SubCell"/>
</dbReference>
<organism evidence="7 8">
    <name type="scientific">Thermomonas hydrothermalis</name>
    <dbReference type="NCBI Taxonomy" id="213588"/>
    <lineage>
        <taxon>Bacteria</taxon>
        <taxon>Pseudomonadati</taxon>
        <taxon>Pseudomonadota</taxon>
        <taxon>Gammaproteobacteria</taxon>
        <taxon>Lysobacterales</taxon>
        <taxon>Lysobacteraceae</taxon>
        <taxon>Thermomonas</taxon>
    </lineage>
</organism>
<dbReference type="PROSITE" id="PS50887">
    <property type="entry name" value="GGDEF"/>
    <property type="match status" value="1"/>
</dbReference>
<dbReference type="PANTHER" id="PTHR45138">
    <property type="entry name" value="REGULATORY COMPONENTS OF SENSORY TRANSDUCTION SYSTEM"/>
    <property type="match status" value="1"/>
</dbReference>
<evidence type="ECO:0000256" key="4">
    <source>
        <dbReference type="SAM" id="Coils"/>
    </source>
</evidence>
<dbReference type="PANTHER" id="PTHR45138:SF9">
    <property type="entry name" value="DIGUANYLATE CYCLASE DGCM-RELATED"/>
    <property type="match status" value="1"/>
</dbReference>
<sequence>MFALEDGEYALFAEMARPCQAEAGQYLFRRGESGDVMYVIGRGRIELDFGDDQLRRCLGAGACFGELGFLIGKHPRNADALALEDSALLALGRDVFETLARRDPHVLAQFLRRITLRMLLNEHKLIGRLRRRNQALQETLDALQSASHRLDQSEALARTDELTGLTNRRGLLLHLERLQREGRLASHALILVDCDRFKAVNDVHGHLVGDRVLQSVANLLRAVAGNDDLACRLGGDEFCLLLQGHDREQVGRIAGYIVDSARMLERMHRHPPQMVTLSVGVCMIDPEHATSWERCYARVDQALYRAKRRGGGQVQWLE</sequence>
<dbReference type="EC" id="2.7.7.65" evidence="2"/>
<dbReference type="SUPFAM" id="SSF55073">
    <property type="entry name" value="Nucleotide cyclase"/>
    <property type="match status" value="1"/>
</dbReference>
<dbReference type="Proteomes" id="UP000242857">
    <property type="component" value="Unassembled WGS sequence"/>
</dbReference>
<proteinExistence type="predicted"/>
<dbReference type="EMBL" id="FQUK01000012">
    <property type="protein sequence ID" value="SHE72037.1"/>
    <property type="molecule type" value="Genomic_DNA"/>
</dbReference>
<dbReference type="InterPro" id="IPR000160">
    <property type="entry name" value="GGDEF_dom"/>
</dbReference>
<dbReference type="CDD" id="cd00038">
    <property type="entry name" value="CAP_ED"/>
    <property type="match status" value="1"/>
</dbReference>
<feature type="domain" description="Cyclic nucleotide-binding" evidence="5">
    <location>
        <begin position="1"/>
        <end position="99"/>
    </location>
</feature>
<keyword evidence="4" id="KW-0175">Coiled coil</keyword>
<dbReference type="GO" id="GO:1902201">
    <property type="term" value="P:negative regulation of bacterial-type flagellum-dependent cell motility"/>
    <property type="evidence" value="ECO:0007669"/>
    <property type="project" value="TreeGrafter"/>
</dbReference>
<dbReference type="RefSeq" id="WP_072755527.1">
    <property type="nucleotide sequence ID" value="NZ_FQUK01000012.1"/>
</dbReference>
<reference evidence="8" key="1">
    <citation type="submission" date="2016-11" db="EMBL/GenBank/DDBJ databases">
        <authorList>
            <person name="Varghese N."/>
            <person name="Submissions S."/>
        </authorList>
    </citation>
    <scope>NUCLEOTIDE SEQUENCE [LARGE SCALE GENOMIC DNA]</scope>
    <source>
        <strain evidence="8">DSM 14834</strain>
    </source>
</reference>
<dbReference type="InterPro" id="IPR043128">
    <property type="entry name" value="Rev_trsase/Diguanyl_cyclase"/>
</dbReference>
<comment type="catalytic activity">
    <reaction evidence="3">
        <text>2 GTP = 3',3'-c-di-GMP + 2 diphosphate</text>
        <dbReference type="Rhea" id="RHEA:24898"/>
        <dbReference type="ChEBI" id="CHEBI:33019"/>
        <dbReference type="ChEBI" id="CHEBI:37565"/>
        <dbReference type="ChEBI" id="CHEBI:58805"/>
        <dbReference type="EC" id="2.7.7.65"/>
    </reaction>
</comment>
<comment type="subcellular location">
    <subcellularLocation>
        <location evidence="1">Cytoplasm</location>
    </subcellularLocation>
</comment>
<dbReference type="PROSITE" id="PS50042">
    <property type="entry name" value="CNMP_BINDING_3"/>
    <property type="match status" value="1"/>
</dbReference>
<evidence type="ECO:0000256" key="1">
    <source>
        <dbReference type="ARBA" id="ARBA00004496"/>
    </source>
</evidence>
<dbReference type="InterPro" id="IPR014710">
    <property type="entry name" value="RmlC-like_jellyroll"/>
</dbReference>
<evidence type="ECO:0000313" key="8">
    <source>
        <dbReference type="Proteomes" id="UP000242857"/>
    </source>
</evidence>
<dbReference type="GO" id="GO:0043709">
    <property type="term" value="P:cell adhesion involved in single-species biofilm formation"/>
    <property type="evidence" value="ECO:0007669"/>
    <property type="project" value="TreeGrafter"/>
</dbReference>
<dbReference type="SMART" id="SM00267">
    <property type="entry name" value="GGDEF"/>
    <property type="match status" value="1"/>
</dbReference>
<name>A0A1M4VT51_9GAMM</name>
<dbReference type="NCBIfam" id="TIGR00254">
    <property type="entry name" value="GGDEF"/>
    <property type="match status" value="1"/>
</dbReference>
<gene>
    <name evidence="7" type="ORF">SAMN02745204_01011</name>
</gene>
<evidence type="ECO:0000256" key="2">
    <source>
        <dbReference type="ARBA" id="ARBA00012528"/>
    </source>
</evidence>
<dbReference type="AlphaFoldDB" id="A0A1M4VT51"/>
<dbReference type="Gene3D" id="3.30.70.270">
    <property type="match status" value="1"/>
</dbReference>
<accession>A0A1M4VT51</accession>
<evidence type="ECO:0000259" key="6">
    <source>
        <dbReference type="PROSITE" id="PS50887"/>
    </source>
</evidence>
<protein>
    <recommendedName>
        <fullName evidence="2">diguanylate cyclase</fullName>
        <ecNumber evidence="2">2.7.7.65</ecNumber>
    </recommendedName>
</protein>
<keyword evidence="8" id="KW-1185">Reference proteome</keyword>
<dbReference type="OrthoDB" id="9803824at2"/>
<dbReference type="GO" id="GO:0052621">
    <property type="term" value="F:diguanylate cyclase activity"/>
    <property type="evidence" value="ECO:0007669"/>
    <property type="project" value="UniProtKB-EC"/>
</dbReference>
<dbReference type="InterPro" id="IPR029787">
    <property type="entry name" value="Nucleotide_cyclase"/>
</dbReference>
<dbReference type="InterPro" id="IPR018490">
    <property type="entry name" value="cNMP-bd_dom_sf"/>
</dbReference>
<dbReference type="InterPro" id="IPR050469">
    <property type="entry name" value="Diguanylate_Cyclase"/>
</dbReference>
<dbReference type="CDD" id="cd01949">
    <property type="entry name" value="GGDEF"/>
    <property type="match status" value="1"/>
</dbReference>
<feature type="domain" description="GGDEF" evidence="6">
    <location>
        <begin position="185"/>
        <end position="318"/>
    </location>
</feature>
<dbReference type="SMART" id="SM00100">
    <property type="entry name" value="cNMP"/>
    <property type="match status" value="1"/>
</dbReference>